<dbReference type="Proteomes" id="UP000640489">
    <property type="component" value="Unassembled WGS sequence"/>
</dbReference>
<dbReference type="RefSeq" id="WP_194704877.1">
    <property type="nucleotide sequence ID" value="NZ_JADKPN010000001.1"/>
</dbReference>
<dbReference type="EMBL" id="JADKPN010000001">
    <property type="protein sequence ID" value="MBF4761671.1"/>
    <property type="molecule type" value="Genomic_DNA"/>
</dbReference>
<keyword evidence="2" id="KW-1185">Reference proteome</keyword>
<dbReference type="Pfam" id="PF10604">
    <property type="entry name" value="Polyketide_cyc2"/>
    <property type="match status" value="1"/>
</dbReference>
<organism evidence="1 2">
    <name type="scientific">Nocardioides islandensis</name>
    <dbReference type="NCBI Taxonomy" id="433663"/>
    <lineage>
        <taxon>Bacteria</taxon>
        <taxon>Bacillati</taxon>
        <taxon>Actinomycetota</taxon>
        <taxon>Actinomycetes</taxon>
        <taxon>Propionibacteriales</taxon>
        <taxon>Nocardioidaceae</taxon>
        <taxon>Nocardioides</taxon>
    </lineage>
</organism>
<dbReference type="InterPro" id="IPR019587">
    <property type="entry name" value="Polyketide_cyclase/dehydratase"/>
</dbReference>
<dbReference type="InterPro" id="IPR023393">
    <property type="entry name" value="START-like_dom_sf"/>
</dbReference>
<evidence type="ECO:0000313" key="1">
    <source>
        <dbReference type="EMBL" id="MBF4761671.1"/>
    </source>
</evidence>
<protein>
    <submittedName>
        <fullName evidence="1">SRPBCC family protein</fullName>
    </submittedName>
</protein>
<accession>A0A930V9U0</accession>
<sequence length="141" mass="15399">MGSFSITLDLPHEPATLFRYLAEPRNRPEWQSSLRAVADVDEGEPHAGMQWRDITKVGIKPHMQLTELTPFRTIAELGTWHGVDGLLTLRFLKTGEGTRLTAEGRVIGRGPFAVAAAVAGRLAPATIEADLRRASDALASR</sequence>
<evidence type="ECO:0000313" key="2">
    <source>
        <dbReference type="Proteomes" id="UP000640489"/>
    </source>
</evidence>
<comment type="caution">
    <text evidence="1">The sequence shown here is derived from an EMBL/GenBank/DDBJ whole genome shotgun (WGS) entry which is preliminary data.</text>
</comment>
<proteinExistence type="predicted"/>
<reference evidence="1" key="1">
    <citation type="submission" date="2020-11" db="EMBL/GenBank/DDBJ databases">
        <title>Nocardioides sp. nov., isolated from Soil of Cynanchum wilfordii Hemsley rhizosphere.</title>
        <authorList>
            <person name="Lee J.-S."/>
            <person name="Suh M.K."/>
            <person name="Kim J.-S."/>
        </authorList>
    </citation>
    <scope>NUCLEOTIDE SEQUENCE</scope>
    <source>
        <strain evidence="1">KCTC 19275</strain>
    </source>
</reference>
<name>A0A930V9U0_9ACTN</name>
<dbReference type="SUPFAM" id="SSF55961">
    <property type="entry name" value="Bet v1-like"/>
    <property type="match status" value="1"/>
</dbReference>
<dbReference type="AlphaFoldDB" id="A0A930V9U0"/>
<dbReference type="Gene3D" id="3.30.530.20">
    <property type="match status" value="1"/>
</dbReference>
<gene>
    <name evidence="1" type="ORF">ISU07_00910</name>
</gene>